<evidence type="ECO:0000313" key="1">
    <source>
        <dbReference type="EMBL" id="KAI8431165.1"/>
    </source>
</evidence>
<keyword evidence="2" id="KW-1185">Reference proteome</keyword>
<proteinExistence type="predicted"/>
<accession>A0ACC0K4U4</accession>
<sequence>MDMKEPFGKEMVFEVVARGADCIAREDTGVGSPVSSFTKYTVSPNPTKAYVCQNQVVNSESKTKLEAEKALNGDKVDDETRKKKKSKKHKKHKRSEEDDEKAHKKKKKAKKEKHKSPKPESETSLSDVEDLIKKSRDRKPVHKESSVESVLVEPEPKPKNGEAKHKAIPKIDKDEALEIISSNSDTENYQEDCASPELNMIEDDLNLEELMKQKELLQARLVAYFSDRSDDSDGGKKDDVICINDDKSPVIKKSRSDDKRKHKSSKDRSSEREKERHRTRRREEDLREIINRENRKEMEKRLEYRERKERERRKQLEVERERERARGTGERTGKGEEEGARAGERAGAEGEGQEG</sequence>
<gene>
    <name evidence="1" type="ORF">MSG28_001206</name>
</gene>
<comment type="caution">
    <text evidence="1">The sequence shown here is derived from an EMBL/GenBank/DDBJ whole genome shotgun (WGS) entry which is preliminary data.</text>
</comment>
<organism evidence="1 2">
    <name type="scientific">Choristoneura fumiferana</name>
    <name type="common">Spruce budworm moth</name>
    <name type="synonym">Archips fumiferana</name>
    <dbReference type="NCBI Taxonomy" id="7141"/>
    <lineage>
        <taxon>Eukaryota</taxon>
        <taxon>Metazoa</taxon>
        <taxon>Ecdysozoa</taxon>
        <taxon>Arthropoda</taxon>
        <taxon>Hexapoda</taxon>
        <taxon>Insecta</taxon>
        <taxon>Pterygota</taxon>
        <taxon>Neoptera</taxon>
        <taxon>Endopterygota</taxon>
        <taxon>Lepidoptera</taxon>
        <taxon>Glossata</taxon>
        <taxon>Ditrysia</taxon>
        <taxon>Tortricoidea</taxon>
        <taxon>Tortricidae</taxon>
        <taxon>Tortricinae</taxon>
        <taxon>Choristoneura</taxon>
    </lineage>
</organism>
<dbReference type="Proteomes" id="UP001064048">
    <property type="component" value="Chromosome Z"/>
</dbReference>
<evidence type="ECO:0000313" key="2">
    <source>
        <dbReference type="Proteomes" id="UP001064048"/>
    </source>
</evidence>
<dbReference type="EMBL" id="CM046131">
    <property type="protein sequence ID" value="KAI8431165.1"/>
    <property type="molecule type" value="Genomic_DNA"/>
</dbReference>
<name>A0ACC0K4U4_CHOFU</name>
<reference evidence="1 2" key="1">
    <citation type="journal article" date="2022" name="Genome Biol. Evol.">
        <title>The Spruce Budworm Genome: Reconstructing the Evolutionary History of Antifreeze Proteins.</title>
        <authorList>
            <person name="Beliveau C."/>
            <person name="Gagne P."/>
            <person name="Picq S."/>
            <person name="Vernygora O."/>
            <person name="Keeling C.I."/>
            <person name="Pinkney K."/>
            <person name="Doucet D."/>
            <person name="Wen F."/>
            <person name="Johnston J.S."/>
            <person name="Maaroufi H."/>
            <person name="Boyle B."/>
            <person name="Laroche J."/>
            <person name="Dewar K."/>
            <person name="Juretic N."/>
            <person name="Blackburn G."/>
            <person name="Nisole A."/>
            <person name="Brunet B."/>
            <person name="Brandao M."/>
            <person name="Lumley L."/>
            <person name="Duan J."/>
            <person name="Quan G."/>
            <person name="Lucarotti C.J."/>
            <person name="Roe A.D."/>
            <person name="Sperling F.A.H."/>
            <person name="Levesque R.C."/>
            <person name="Cusson M."/>
        </authorList>
    </citation>
    <scope>NUCLEOTIDE SEQUENCE [LARGE SCALE GENOMIC DNA]</scope>
    <source>
        <strain evidence="1">Glfc:IPQL:Cfum</strain>
    </source>
</reference>
<protein>
    <submittedName>
        <fullName evidence="1">Uncharacterized protein</fullName>
    </submittedName>
</protein>